<dbReference type="PANTHER" id="PTHR23504:SF6">
    <property type="entry name" value="MULTIDRUG TRANSPORTER, PUTATIVE (AFU_ORTHOLOGUE AFUA_4G08740)-RELATED"/>
    <property type="match status" value="1"/>
</dbReference>
<feature type="compositionally biased region" description="Polar residues" evidence="6">
    <location>
        <begin position="219"/>
        <end position="244"/>
    </location>
</feature>
<feature type="transmembrane region" description="Helical" evidence="7">
    <location>
        <begin position="263"/>
        <end position="288"/>
    </location>
</feature>
<gene>
    <name evidence="9" type="ORF">BS50DRAFT_554826</name>
</gene>
<feature type="transmembrane region" description="Helical" evidence="7">
    <location>
        <begin position="149"/>
        <end position="175"/>
    </location>
</feature>
<feature type="region of interest" description="Disordered" evidence="6">
    <location>
        <begin position="219"/>
        <end position="248"/>
    </location>
</feature>
<dbReference type="GO" id="GO:0016020">
    <property type="term" value="C:membrane"/>
    <property type="evidence" value="ECO:0007669"/>
    <property type="project" value="UniProtKB-SubCell"/>
</dbReference>
<feature type="transmembrane region" description="Helical" evidence="7">
    <location>
        <begin position="187"/>
        <end position="209"/>
    </location>
</feature>
<keyword evidence="4 7" id="KW-1133">Transmembrane helix</keyword>
<dbReference type="InterPro" id="IPR036259">
    <property type="entry name" value="MFS_trans_sf"/>
</dbReference>
<dbReference type="InterPro" id="IPR011701">
    <property type="entry name" value="MFS"/>
</dbReference>
<evidence type="ECO:0000256" key="7">
    <source>
        <dbReference type="SAM" id="Phobius"/>
    </source>
</evidence>
<evidence type="ECO:0000259" key="8">
    <source>
        <dbReference type="PROSITE" id="PS50850"/>
    </source>
</evidence>
<proteinExistence type="predicted"/>
<accession>A0A2T2NM26</accession>
<name>A0A2T2NM26_CORCC</name>
<dbReference type="Proteomes" id="UP000240883">
    <property type="component" value="Unassembled WGS sequence"/>
</dbReference>
<feature type="transmembrane region" description="Helical" evidence="7">
    <location>
        <begin position="91"/>
        <end position="110"/>
    </location>
</feature>
<feature type="transmembrane region" description="Helical" evidence="7">
    <location>
        <begin position="314"/>
        <end position="334"/>
    </location>
</feature>
<feature type="transmembrane region" description="Helical" evidence="7">
    <location>
        <begin position="464"/>
        <end position="482"/>
    </location>
</feature>
<feature type="domain" description="Major facilitator superfamily (MFS) profile" evidence="8">
    <location>
        <begin position="18"/>
        <end position="486"/>
    </location>
</feature>
<dbReference type="PROSITE" id="PS50850">
    <property type="entry name" value="MFS"/>
    <property type="match status" value="1"/>
</dbReference>
<dbReference type="PANTHER" id="PTHR23504">
    <property type="entry name" value="MAJOR FACILITATOR SUPERFAMILY DOMAIN-CONTAINING PROTEIN 10"/>
    <property type="match status" value="1"/>
</dbReference>
<evidence type="ECO:0000313" key="9">
    <source>
        <dbReference type="EMBL" id="PSN66487.1"/>
    </source>
</evidence>
<evidence type="ECO:0000256" key="4">
    <source>
        <dbReference type="ARBA" id="ARBA00022989"/>
    </source>
</evidence>
<evidence type="ECO:0000313" key="10">
    <source>
        <dbReference type="Proteomes" id="UP000240883"/>
    </source>
</evidence>
<organism evidence="9 10">
    <name type="scientific">Corynespora cassiicola Philippines</name>
    <dbReference type="NCBI Taxonomy" id="1448308"/>
    <lineage>
        <taxon>Eukaryota</taxon>
        <taxon>Fungi</taxon>
        <taxon>Dikarya</taxon>
        <taxon>Ascomycota</taxon>
        <taxon>Pezizomycotina</taxon>
        <taxon>Dothideomycetes</taxon>
        <taxon>Pleosporomycetidae</taxon>
        <taxon>Pleosporales</taxon>
        <taxon>Corynesporascaceae</taxon>
        <taxon>Corynespora</taxon>
    </lineage>
</organism>
<evidence type="ECO:0000256" key="2">
    <source>
        <dbReference type="ARBA" id="ARBA00022448"/>
    </source>
</evidence>
<protein>
    <submittedName>
        <fullName evidence="9">MFS general substrate transporter</fullName>
    </submittedName>
</protein>
<keyword evidence="10" id="KW-1185">Reference proteome</keyword>
<dbReference type="InterPro" id="IPR020846">
    <property type="entry name" value="MFS_dom"/>
</dbReference>
<dbReference type="SUPFAM" id="SSF103473">
    <property type="entry name" value="MFS general substrate transporter"/>
    <property type="match status" value="1"/>
</dbReference>
<dbReference type="Pfam" id="PF07690">
    <property type="entry name" value="MFS_1"/>
    <property type="match status" value="1"/>
</dbReference>
<evidence type="ECO:0000256" key="6">
    <source>
        <dbReference type="SAM" id="MobiDB-lite"/>
    </source>
</evidence>
<reference evidence="9 10" key="1">
    <citation type="journal article" date="2018" name="Front. Microbiol.">
        <title>Genome-Wide Analysis of Corynespora cassiicola Leaf Fall Disease Putative Effectors.</title>
        <authorList>
            <person name="Lopez D."/>
            <person name="Ribeiro S."/>
            <person name="Label P."/>
            <person name="Fumanal B."/>
            <person name="Venisse J.S."/>
            <person name="Kohler A."/>
            <person name="de Oliveira R.R."/>
            <person name="Labutti K."/>
            <person name="Lipzen A."/>
            <person name="Lail K."/>
            <person name="Bauer D."/>
            <person name="Ohm R.A."/>
            <person name="Barry K.W."/>
            <person name="Spatafora J."/>
            <person name="Grigoriev I.V."/>
            <person name="Martin F.M."/>
            <person name="Pujade-Renaud V."/>
        </authorList>
    </citation>
    <scope>NUCLEOTIDE SEQUENCE [LARGE SCALE GENOMIC DNA]</scope>
    <source>
        <strain evidence="9 10">Philippines</strain>
    </source>
</reference>
<evidence type="ECO:0000256" key="1">
    <source>
        <dbReference type="ARBA" id="ARBA00004141"/>
    </source>
</evidence>
<feature type="transmembrane region" description="Helical" evidence="7">
    <location>
        <begin position="116"/>
        <end position="137"/>
    </location>
</feature>
<sequence length="488" mass="52314">MDDETAEVSYWNLPRKGELLVLLICRFTEALSVSSILSYVFFQIESFMPSAGMATIAMRIGLLFSAKTAAHVVTSLVWGRLADHRNIGRKKVMIFGLLASSFAIVGYGFSRSFAVAVAWQVADGALNANLAMVRCMISELYPAKRQRARALALLPIFANIGALAGPLIGGFLSAAKKDRAIISRFPFAAPNICVAGIQICVALVAASVLTETLEGYQQPVDNSPSSGSEYNSPEIQGQTETSPLLPSAPNKPLPFRRIWTPNVITTMFAQFIIVGHMGTFNGLLAVFISTPAAPLKDQHPPFNFTGGLGMNPRGVGIAISLIGFTGIILQFLIYPTLRDHFGTIRLWRAALCVFPLVYILAPFSALIASHATRQQVNEGEDPTGSVVGIWIALILIVASFVAGRTCVVPATSLLINDCTPHASVRGTVHTAGVAISNLSRSVFPYIAFSVFSYGLNIGAVELGFWFLAGLAVLSCIGSVWVWEGTNGK</sequence>
<keyword evidence="5 7" id="KW-0472">Membrane</keyword>
<keyword evidence="2" id="KW-0813">Transport</keyword>
<dbReference type="GO" id="GO:0022857">
    <property type="term" value="F:transmembrane transporter activity"/>
    <property type="evidence" value="ECO:0007669"/>
    <property type="project" value="InterPro"/>
</dbReference>
<keyword evidence="3 7" id="KW-0812">Transmembrane</keyword>
<comment type="subcellular location">
    <subcellularLocation>
        <location evidence="1">Membrane</location>
        <topology evidence="1">Multi-pass membrane protein</topology>
    </subcellularLocation>
</comment>
<evidence type="ECO:0000256" key="3">
    <source>
        <dbReference type="ARBA" id="ARBA00022692"/>
    </source>
</evidence>
<dbReference type="OrthoDB" id="10262656at2759"/>
<feature type="transmembrane region" description="Helical" evidence="7">
    <location>
        <begin position="56"/>
        <end position="79"/>
    </location>
</feature>
<feature type="transmembrane region" description="Helical" evidence="7">
    <location>
        <begin position="387"/>
        <end position="407"/>
    </location>
</feature>
<dbReference type="EMBL" id="KZ678136">
    <property type="protein sequence ID" value="PSN66487.1"/>
    <property type="molecule type" value="Genomic_DNA"/>
</dbReference>
<evidence type="ECO:0000256" key="5">
    <source>
        <dbReference type="ARBA" id="ARBA00023136"/>
    </source>
</evidence>
<dbReference type="Gene3D" id="1.20.1250.20">
    <property type="entry name" value="MFS general substrate transporter like domains"/>
    <property type="match status" value="1"/>
</dbReference>
<feature type="transmembrane region" description="Helical" evidence="7">
    <location>
        <begin position="19"/>
        <end position="44"/>
    </location>
</feature>
<dbReference type="AlphaFoldDB" id="A0A2T2NM26"/>
<feature type="transmembrane region" description="Helical" evidence="7">
    <location>
        <begin position="346"/>
        <end position="367"/>
    </location>
</feature>